<dbReference type="InterPro" id="IPR050445">
    <property type="entry name" value="Bact_polysacc_biosynth/exp"/>
</dbReference>
<dbReference type="GO" id="GO:0004713">
    <property type="term" value="F:protein tyrosine kinase activity"/>
    <property type="evidence" value="ECO:0007669"/>
    <property type="project" value="TreeGrafter"/>
</dbReference>
<dbReference type="EMBL" id="JACHIB010000006">
    <property type="protein sequence ID" value="MBB6083290.1"/>
    <property type="molecule type" value="Genomic_DNA"/>
</dbReference>
<dbReference type="SUPFAM" id="SSF52540">
    <property type="entry name" value="P-loop containing nucleoside triphosphate hydrolases"/>
    <property type="match status" value="1"/>
</dbReference>
<evidence type="ECO:0000256" key="1">
    <source>
        <dbReference type="ARBA" id="ARBA00022741"/>
    </source>
</evidence>
<protein>
    <submittedName>
        <fullName evidence="4">Chain length determinant protein tyrosine kinase EpsG</fullName>
    </submittedName>
</protein>
<dbReference type="Pfam" id="PF10609">
    <property type="entry name" value="ParA"/>
    <property type="match status" value="1"/>
</dbReference>
<dbReference type="RefSeq" id="WP_151024845.1">
    <property type="nucleotide sequence ID" value="NZ_JACHIB010000006.1"/>
</dbReference>
<dbReference type="Proteomes" id="UP000541136">
    <property type="component" value="Unassembled WGS sequence"/>
</dbReference>
<dbReference type="InterPro" id="IPR005702">
    <property type="entry name" value="Wzc-like_C"/>
</dbReference>
<dbReference type="PANTHER" id="PTHR32309:SF13">
    <property type="entry name" value="FERRIC ENTEROBACTIN TRANSPORT PROTEIN FEPE"/>
    <property type="match status" value="1"/>
</dbReference>
<proteinExistence type="predicted"/>
<sequence length="324" mass="34898">MTPAKELLSRLDARTSGADGLEPTAGRIGDHFLQSGRLSEADIQRIARKQEESRLRFGDAAVALGLLSIAEVEQALARQYHYPTAALDAVLAGYPVAHAPHGPEAEAIRHLRTQIILKLDMTQARSIALMSPVGGEGKAYVAASLALAFAQNGQRTLLVNADLRQARHSGLLDSQRPQGLSSVLSGRHSLSQSLITPDFARLRVLDAGPLPPNPTELLLAPALSNMLAQAAEHFDVLILNTPPALRYPDAQLIARQVDACVIVTRQHQTLIRDVRRSQHLILSAGGRLLGTALNASPRKPPAEPASKARPAGWLRRLRGTPTRD</sequence>
<dbReference type="AlphaFoldDB" id="A0A7W9TM73"/>
<evidence type="ECO:0000256" key="2">
    <source>
        <dbReference type="ARBA" id="ARBA00022840"/>
    </source>
</evidence>
<evidence type="ECO:0000256" key="3">
    <source>
        <dbReference type="SAM" id="MobiDB-lite"/>
    </source>
</evidence>
<dbReference type="InterPro" id="IPR037257">
    <property type="entry name" value="T2SS_E_N_sf"/>
</dbReference>
<name>A0A7W9TM73_CASDE</name>
<dbReference type="GO" id="GO:0005524">
    <property type="term" value="F:ATP binding"/>
    <property type="evidence" value="ECO:0007669"/>
    <property type="project" value="UniProtKB-KW"/>
</dbReference>
<keyword evidence="4" id="KW-0808">Transferase</keyword>
<accession>A0A7W9TM73</accession>
<evidence type="ECO:0000313" key="5">
    <source>
        <dbReference type="Proteomes" id="UP000541136"/>
    </source>
</evidence>
<keyword evidence="4" id="KW-0418">Kinase</keyword>
<dbReference type="SUPFAM" id="SSF160246">
    <property type="entry name" value="EspE N-terminal domain-like"/>
    <property type="match status" value="1"/>
</dbReference>
<organism evidence="4 5">
    <name type="scientific">Castellaniella defragrans</name>
    <name type="common">Alcaligenes defragrans</name>
    <dbReference type="NCBI Taxonomy" id="75697"/>
    <lineage>
        <taxon>Bacteria</taxon>
        <taxon>Pseudomonadati</taxon>
        <taxon>Pseudomonadota</taxon>
        <taxon>Betaproteobacteria</taxon>
        <taxon>Burkholderiales</taxon>
        <taxon>Alcaligenaceae</taxon>
        <taxon>Castellaniella</taxon>
    </lineage>
</organism>
<dbReference type="NCBIfam" id="TIGR01007">
    <property type="entry name" value="eps_fam"/>
    <property type="match status" value="1"/>
</dbReference>
<dbReference type="PANTHER" id="PTHR32309">
    <property type="entry name" value="TYROSINE-PROTEIN KINASE"/>
    <property type="match status" value="1"/>
</dbReference>
<dbReference type="CDD" id="cd05387">
    <property type="entry name" value="BY-kinase"/>
    <property type="match status" value="1"/>
</dbReference>
<feature type="region of interest" description="Disordered" evidence="3">
    <location>
        <begin position="292"/>
        <end position="324"/>
    </location>
</feature>
<comment type="caution">
    <text evidence="4">The sequence shown here is derived from an EMBL/GenBank/DDBJ whole genome shotgun (WGS) entry which is preliminary data.</text>
</comment>
<keyword evidence="1" id="KW-0547">Nucleotide-binding</keyword>
<dbReference type="Gene3D" id="3.40.50.300">
    <property type="entry name" value="P-loop containing nucleotide triphosphate hydrolases"/>
    <property type="match status" value="1"/>
</dbReference>
<gene>
    <name evidence="4" type="ORF">HNR28_001327</name>
</gene>
<keyword evidence="2" id="KW-0067">ATP-binding</keyword>
<evidence type="ECO:0000313" key="4">
    <source>
        <dbReference type="EMBL" id="MBB6083290.1"/>
    </source>
</evidence>
<dbReference type="GO" id="GO:0005886">
    <property type="term" value="C:plasma membrane"/>
    <property type="evidence" value="ECO:0007669"/>
    <property type="project" value="TreeGrafter"/>
</dbReference>
<dbReference type="InterPro" id="IPR033756">
    <property type="entry name" value="YlxH/NBP35"/>
</dbReference>
<reference evidence="4 5" key="1">
    <citation type="submission" date="2020-08" db="EMBL/GenBank/DDBJ databases">
        <title>Genomic Encyclopedia of Type Strains, Phase IV (KMG-IV): sequencing the most valuable type-strain genomes for metagenomic binning, comparative biology and taxonomic classification.</title>
        <authorList>
            <person name="Goeker M."/>
        </authorList>
    </citation>
    <scope>NUCLEOTIDE SEQUENCE [LARGE SCALE GENOMIC DNA]</scope>
    <source>
        <strain evidence="4 5">DSM 12141</strain>
    </source>
</reference>
<dbReference type="InterPro" id="IPR027417">
    <property type="entry name" value="P-loop_NTPase"/>
</dbReference>